<protein>
    <submittedName>
        <fullName evidence="1">Uncharacterized protein</fullName>
    </submittedName>
</protein>
<dbReference type="AntiFam" id="ANF00115">
    <property type="entry name" value="Shadow ORF (opposite Oplah)"/>
</dbReference>
<dbReference type="EMBL" id="MLJW01007921">
    <property type="protein sequence ID" value="OIQ64680.1"/>
    <property type="molecule type" value="Genomic_DNA"/>
</dbReference>
<reference evidence="1" key="1">
    <citation type="submission" date="2016-10" db="EMBL/GenBank/DDBJ databases">
        <title>Sequence of Gallionella enrichment culture.</title>
        <authorList>
            <person name="Poehlein A."/>
            <person name="Muehling M."/>
            <person name="Daniel R."/>
        </authorList>
    </citation>
    <scope>NUCLEOTIDE SEQUENCE</scope>
</reference>
<evidence type="ECO:0000313" key="1">
    <source>
        <dbReference type="EMBL" id="OIQ64680.1"/>
    </source>
</evidence>
<proteinExistence type="predicted"/>
<organism evidence="1">
    <name type="scientific">mine drainage metagenome</name>
    <dbReference type="NCBI Taxonomy" id="410659"/>
    <lineage>
        <taxon>unclassified sequences</taxon>
        <taxon>metagenomes</taxon>
        <taxon>ecological metagenomes</taxon>
    </lineage>
</organism>
<name>A0A1J5P233_9ZZZZ</name>
<gene>
    <name evidence="1" type="ORF">GALL_537690</name>
</gene>
<sequence>MADRCQPCEDFSVPEQWPNQAKIVEVRAPFIRVVKQISVARFQISVLTGLVDHRLDRKSHRANEDRQSRRALHQGRAGLGVVKAMASVVGFGNDRIERRAIERRVHLVGDLDQTAIENGKQDRIDRIHLLRSGSFAPRRLPRSIISGVPISTFISLKSNMRSRKG</sequence>
<accession>A0A1J5P233</accession>
<dbReference type="AlphaFoldDB" id="A0A1J5P233"/>
<comment type="caution">
    <text evidence="1">The sequence shown here is derived from an EMBL/GenBank/DDBJ whole genome shotgun (WGS) entry which is preliminary data.</text>
</comment>